<evidence type="ECO:0000256" key="11">
    <source>
        <dbReference type="ARBA" id="ARBA00029774"/>
    </source>
</evidence>
<feature type="binding site" evidence="14">
    <location>
        <position position="232"/>
    </location>
    <ligand>
        <name>ATP</name>
        <dbReference type="ChEBI" id="CHEBI:30616"/>
    </ligand>
</feature>
<feature type="binding site" evidence="14">
    <location>
        <position position="144"/>
    </location>
    <ligand>
        <name>ATP</name>
        <dbReference type="ChEBI" id="CHEBI:30616"/>
    </ligand>
</feature>
<feature type="binding site" evidence="14">
    <location>
        <position position="118"/>
    </location>
    <ligand>
        <name>ATP</name>
        <dbReference type="ChEBI" id="CHEBI:30616"/>
    </ligand>
</feature>
<dbReference type="GO" id="GO:0000049">
    <property type="term" value="F:tRNA binding"/>
    <property type="evidence" value="ECO:0007669"/>
    <property type="project" value="TreeGrafter"/>
</dbReference>
<dbReference type="InterPro" id="IPR017945">
    <property type="entry name" value="DHBP_synth_RibB-like_a/b_dom"/>
</dbReference>
<dbReference type="GO" id="GO:0003725">
    <property type="term" value="F:double-stranded RNA binding"/>
    <property type="evidence" value="ECO:0007669"/>
    <property type="project" value="UniProtKB-UniRule"/>
</dbReference>
<feature type="domain" description="YrdC-like" evidence="15">
    <location>
        <begin position="15"/>
        <end position="200"/>
    </location>
</feature>
<keyword evidence="5 13" id="KW-0963">Cytoplasm</keyword>
<dbReference type="SUPFAM" id="SSF55821">
    <property type="entry name" value="YrdC/RibB"/>
    <property type="match status" value="1"/>
</dbReference>
<keyword evidence="7 13" id="KW-0819">tRNA processing</keyword>
<feature type="binding site" evidence="14">
    <location>
        <position position="122"/>
    </location>
    <ligand>
        <name>L-threonine</name>
        <dbReference type="ChEBI" id="CHEBI:57926"/>
    </ligand>
</feature>
<keyword evidence="10 13" id="KW-0067">ATP-binding</keyword>
<proteinExistence type="inferred from homology"/>
<evidence type="ECO:0000256" key="2">
    <source>
        <dbReference type="ARBA" id="ARBA00007663"/>
    </source>
</evidence>
<dbReference type="PIRSF" id="PIRSF004930">
    <property type="entry name" value="Tln_factor_SUA5"/>
    <property type="match status" value="1"/>
</dbReference>
<dbReference type="STRING" id="572547.Amico_0618"/>
<comment type="similarity">
    <text evidence="2 13">Belongs to the SUA5 family.</text>
</comment>
<evidence type="ECO:0000256" key="10">
    <source>
        <dbReference type="ARBA" id="ARBA00022840"/>
    </source>
</evidence>
<dbReference type="EMBL" id="CP001997">
    <property type="protein sequence ID" value="ADE56753.1"/>
    <property type="molecule type" value="Genomic_DNA"/>
</dbReference>
<comment type="function">
    <text evidence="13">Required for the formation of a threonylcarbamoyl group on adenosine at position 37 (t(6)A37) in tRNAs that read codons beginning with adenine.</text>
</comment>
<dbReference type="GO" id="GO:0005737">
    <property type="term" value="C:cytoplasm"/>
    <property type="evidence" value="ECO:0007669"/>
    <property type="project" value="UniProtKB-SubCell"/>
</dbReference>
<dbReference type="HOGENOM" id="CLU_031397_0_0_0"/>
<dbReference type="InterPro" id="IPR005145">
    <property type="entry name" value="Sua5_C"/>
</dbReference>
<dbReference type="Pfam" id="PF03481">
    <property type="entry name" value="Sua5_C"/>
    <property type="match status" value="1"/>
</dbReference>
<dbReference type="InterPro" id="IPR050156">
    <property type="entry name" value="TC-AMP_synthase_SUA5"/>
</dbReference>
<evidence type="ECO:0000256" key="14">
    <source>
        <dbReference type="PIRSR" id="PIRSR004930-1"/>
    </source>
</evidence>
<dbReference type="Gene3D" id="3.90.870.10">
    <property type="entry name" value="DHBP synthase"/>
    <property type="match status" value="1"/>
</dbReference>
<dbReference type="Gene3D" id="3.40.50.11030">
    <property type="entry name" value="Threonylcarbamoyl-AMP synthase, C-terminal domain"/>
    <property type="match status" value="1"/>
</dbReference>
<evidence type="ECO:0000256" key="3">
    <source>
        <dbReference type="ARBA" id="ARBA00012584"/>
    </source>
</evidence>
<keyword evidence="6 13" id="KW-0808">Transferase</keyword>
<feature type="binding site" evidence="14">
    <location>
        <position position="182"/>
    </location>
    <ligand>
        <name>L-threonine</name>
        <dbReference type="ChEBI" id="CHEBI:57926"/>
    </ligand>
</feature>
<dbReference type="PROSITE" id="PS51163">
    <property type="entry name" value="YRDC"/>
    <property type="match status" value="1"/>
</dbReference>
<gene>
    <name evidence="16" type="ordered locus">Amico_0618</name>
</gene>
<dbReference type="GO" id="GO:0061710">
    <property type="term" value="F:L-threonylcarbamoyladenylate synthase"/>
    <property type="evidence" value="ECO:0007669"/>
    <property type="project" value="UniProtKB-EC"/>
</dbReference>
<dbReference type="InterPro" id="IPR038385">
    <property type="entry name" value="Sua5/YwlC_C"/>
</dbReference>
<evidence type="ECO:0000256" key="12">
    <source>
        <dbReference type="ARBA" id="ARBA00048366"/>
    </source>
</evidence>
<dbReference type="OrthoDB" id="9814580at2"/>
<dbReference type="AlphaFoldDB" id="D5EDX1"/>
<dbReference type="PANTHER" id="PTHR17490:SF16">
    <property type="entry name" value="THREONYLCARBAMOYL-AMP SYNTHASE"/>
    <property type="match status" value="1"/>
</dbReference>
<dbReference type="GO" id="GO:0006450">
    <property type="term" value="P:regulation of translational fidelity"/>
    <property type="evidence" value="ECO:0007669"/>
    <property type="project" value="TreeGrafter"/>
</dbReference>
<evidence type="ECO:0000256" key="4">
    <source>
        <dbReference type="ARBA" id="ARBA00015492"/>
    </source>
</evidence>
<evidence type="ECO:0000256" key="1">
    <source>
        <dbReference type="ARBA" id="ARBA00004496"/>
    </source>
</evidence>
<keyword evidence="9 13" id="KW-0547">Nucleotide-binding</keyword>
<feature type="binding site" evidence="14">
    <location>
        <position position="69"/>
    </location>
    <ligand>
        <name>L-threonine</name>
        <dbReference type="ChEBI" id="CHEBI:57926"/>
    </ligand>
</feature>
<dbReference type="FunFam" id="3.90.870.10:FF:000009">
    <property type="entry name" value="Threonylcarbamoyl-AMP synthase, putative"/>
    <property type="match status" value="1"/>
</dbReference>
<feature type="binding site" evidence="14">
    <location>
        <position position="142"/>
    </location>
    <ligand>
        <name>L-threonine</name>
        <dbReference type="ChEBI" id="CHEBI:57926"/>
    </ligand>
</feature>
<dbReference type="RefSeq" id="WP_013048019.1">
    <property type="nucleotide sequence ID" value="NC_014011.1"/>
</dbReference>
<dbReference type="InterPro" id="IPR010923">
    <property type="entry name" value="T(6)A37_SUA5"/>
</dbReference>
<feature type="binding site" evidence="14">
    <location>
        <position position="64"/>
    </location>
    <ligand>
        <name>ATP</name>
        <dbReference type="ChEBI" id="CHEBI:30616"/>
    </ligand>
</feature>
<evidence type="ECO:0000259" key="15">
    <source>
        <dbReference type="PROSITE" id="PS51163"/>
    </source>
</evidence>
<evidence type="ECO:0000256" key="13">
    <source>
        <dbReference type="PIRNR" id="PIRNR004930"/>
    </source>
</evidence>
<dbReference type="Pfam" id="PF01300">
    <property type="entry name" value="Sua5_yciO_yrdC"/>
    <property type="match status" value="1"/>
</dbReference>
<comment type="catalytic activity">
    <reaction evidence="12 13">
        <text>L-threonine + hydrogencarbonate + ATP = L-threonylcarbamoyladenylate + diphosphate + H2O</text>
        <dbReference type="Rhea" id="RHEA:36407"/>
        <dbReference type="ChEBI" id="CHEBI:15377"/>
        <dbReference type="ChEBI" id="CHEBI:17544"/>
        <dbReference type="ChEBI" id="CHEBI:30616"/>
        <dbReference type="ChEBI" id="CHEBI:33019"/>
        <dbReference type="ChEBI" id="CHEBI:57926"/>
        <dbReference type="ChEBI" id="CHEBI:73682"/>
        <dbReference type="EC" id="2.7.7.87"/>
    </reaction>
</comment>
<dbReference type="Proteomes" id="UP000002366">
    <property type="component" value="Chromosome"/>
</dbReference>
<evidence type="ECO:0000313" key="17">
    <source>
        <dbReference type="Proteomes" id="UP000002366"/>
    </source>
</evidence>
<dbReference type="InterPro" id="IPR006070">
    <property type="entry name" value="Sua5-like_dom"/>
</dbReference>
<keyword evidence="17" id="KW-1185">Reference proteome</keyword>
<evidence type="ECO:0000256" key="5">
    <source>
        <dbReference type="ARBA" id="ARBA00022490"/>
    </source>
</evidence>
<dbReference type="KEGG" id="aco:Amico_0618"/>
<name>D5EDX1_AMICL</name>
<dbReference type="GO" id="GO:0008033">
    <property type="term" value="P:tRNA processing"/>
    <property type="evidence" value="ECO:0007669"/>
    <property type="project" value="UniProtKB-KW"/>
</dbReference>
<organism evidence="16 17">
    <name type="scientific">Aminobacterium colombiense (strain DSM 12261 / ALA-1)</name>
    <dbReference type="NCBI Taxonomy" id="572547"/>
    <lineage>
        <taxon>Bacteria</taxon>
        <taxon>Thermotogati</taxon>
        <taxon>Synergistota</taxon>
        <taxon>Synergistia</taxon>
        <taxon>Synergistales</taxon>
        <taxon>Aminobacteriaceae</taxon>
        <taxon>Aminobacterium</taxon>
    </lineage>
</organism>
<feature type="binding site" evidence="14">
    <location>
        <position position="196"/>
    </location>
    <ligand>
        <name>ATP</name>
        <dbReference type="ChEBI" id="CHEBI:30616"/>
    </ligand>
</feature>
<dbReference type="eggNOG" id="COG0009">
    <property type="taxonomic scope" value="Bacteria"/>
</dbReference>
<feature type="binding site" evidence="14">
    <location>
        <position position="152"/>
    </location>
    <ligand>
        <name>ATP</name>
        <dbReference type="ChEBI" id="CHEBI:30616"/>
    </ligand>
</feature>
<comment type="subcellular location">
    <subcellularLocation>
        <location evidence="1 13">Cytoplasm</location>
    </subcellularLocation>
</comment>
<evidence type="ECO:0000256" key="8">
    <source>
        <dbReference type="ARBA" id="ARBA00022695"/>
    </source>
</evidence>
<protein>
    <recommendedName>
        <fullName evidence="4 13">Threonylcarbamoyl-AMP synthase</fullName>
        <shortName evidence="13">TC-AMP synthase</shortName>
        <ecNumber evidence="3 13">2.7.7.87</ecNumber>
    </recommendedName>
    <alternativeName>
        <fullName evidence="11 13">L-threonylcarbamoyladenylate synthase</fullName>
    </alternativeName>
</protein>
<dbReference type="GO" id="GO:0005524">
    <property type="term" value="F:ATP binding"/>
    <property type="evidence" value="ECO:0007669"/>
    <property type="project" value="UniProtKB-UniRule"/>
</dbReference>
<reference evidence="16 17" key="1">
    <citation type="journal article" date="2010" name="Stand. Genomic Sci.">
        <title>Complete genome sequence of Aminobacterium colombiense type strain (ALA-1).</title>
        <authorList>
            <person name="Chertkov O."/>
            <person name="Sikorski J."/>
            <person name="Brambilla E."/>
            <person name="Lapidus A."/>
            <person name="Copeland A."/>
            <person name="Glavina Del Rio T."/>
            <person name="Nolan M."/>
            <person name="Lucas S."/>
            <person name="Tice H."/>
            <person name="Cheng J.F."/>
            <person name="Han C."/>
            <person name="Detter J.C."/>
            <person name="Bruce D."/>
            <person name="Tapia R."/>
            <person name="Goodwin L."/>
            <person name="Pitluck S."/>
            <person name="Liolios K."/>
            <person name="Ivanova N."/>
            <person name="Mavromatis K."/>
            <person name="Ovchinnikova G."/>
            <person name="Pati A."/>
            <person name="Chen A."/>
            <person name="Palaniappan K."/>
            <person name="Land M."/>
            <person name="Hauser L."/>
            <person name="Chang Y.J."/>
            <person name="Jeffries C.D."/>
            <person name="Spring S."/>
            <person name="Rohde M."/>
            <person name="Goker M."/>
            <person name="Bristow J."/>
            <person name="Eisen J.A."/>
            <person name="Markowitz V."/>
            <person name="Hugenholtz P."/>
            <person name="Kyrpides N.C."/>
            <person name="Klenk H.P."/>
        </authorList>
    </citation>
    <scope>NUCLEOTIDE SEQUENCE [LARGE SCALE GENOMIC DNA]</scope>
    <source>
        <strain evidence="17">DSM 12261 / ALA-1</strain>
    </source>
</reference>
<sequence>MKTKVYKVERWNPEPHIIAEAAYAIRSGKLVAFPTETVYGLGANGLDDGAVRKIFAAKGRPGDNPLILHFASSEDVEQVAYVNERAKLLMDSFWPGPLTLVLPAKPVVPNSVTAGLGTVAVRMPSHPVAMALIKVAGVPIAAPSANRSGRPSPTEAASVLADIGDDVDIILDGGATDVGLESTVIDVTGPSVVLLRAGGMPVERLEEVIEEVKLVPDEAKKKRSPGTRYRHYAPLIPLLLWKNGVLRHSPLVMGKRIGYIGIKEPPFPVEEKILFKTPENYAQGLFLAFRTFEKKGIEVIVAEWPNSKGIGLALRDRLSRAAEEEL</sequence>
<accession>D5EDX1</accession>
<evidence type="ECO:0000313" key="16">
    <source>
        <dbReference type="EMBL" id="ADE56753.1"/>
    </source>
</evidence>
<feature type="binding site" evidence="14">
    <location>
        <position position="60"/>
    </location>
    <ligand>
        <name>ATP</name>
        <dbReference type="ChEBI" id="CHEBI:30616"/>
    </ligand>
</feature>
<dbReference type="PANTHER" id="PTHR17490">
    <property type="entry name" value="SUA5"/>
    <property type="match status" value="1"/>
</dbReference>
<evidence type="ECO:0000256" key="9">
    <source>
        <dbReference type="ARBA" id="ARBA00022741"/>
    </source>
</evidence>
<dbReference type="NCBIfam" id="TIGR00057">
    <property type="entry name" value="L-threonylcarbamoyladenylate synthase"/>
    <property type="match status" value="1"/>
</dbReference>
<evidence type="ECO:0000256" key="7">
    <source>
        <dbReference type="ARBA" id="ARBA00022694"/>
    </source>
</evidence>
<feature type="binding site" evidence="14">
    <location>
        <position position="37"/>
    </location>
    <ligand>
        <name>L-threonine</name>
        <dbReference type="ChEBI" id="CHEBI:57926"/>
    </ligand>
</feature>
<keyword evidence="8 13" id="KW-0548">Nucleotidyltransferase</keyword>
<dbReference type="EC" id="2.7.7.87" evidence="3 13"/>
<evidence type="ECO:0000256" key="6">
    <source>
        <dbReference type="ARBA" id="ARBA00022679"/>
    </source>
</evidence>